<dbReference type="STRING" id="1216932.CM240_1465"/>
<sequence length="186" mass="20151">MEDITLEKIDTLIERTGIGYGKAKEILEICDGNIVDALVYAEKLKENEPDSVLKTTTDGVIKYLEELIKKGNVSRIRIKKEDKVLVDIPVNGGIAVGLLGIAISPILIPLTVIGGVISNVVIEITDDEGNIKEVNALIESGAKDIKNKVSSLALNIRDKMSSSKGDSGSTYNESISYTVKFDDEDK</sequence>
<gene>
    <name evidence="2" type="ORF">CM240_1465</name>
</gene>
<dbReference type="eggNOG" id="COG1308">
    <property type="taxonomic scope" value="Bacteria"/>
</dbReference>
<dbReference type="HOGENOM" id="CLU_115782_0_0_9"/>
<dbReference type="PATRIC" id="fig|1216932.3.peg.1458"/>
<reference evidence="2 3" key="1">
    <citation type="submission" date="2013-11" db="EMBL/GenBank/DDBJ databases">
        <title>Complete genome sequence of Clostridum sp. M2/40.</title>
        <authorList>
            <person name="Wibberg D."/>
            <person name="Puehler A."/>
            <person name="Schlueter A."/>
        </authorList>
    </citation>
    <scope>NUCLEOTIDE SEQUENCE [LARGE SCALE GENOMIC DNA]</scope>
    <source>
        <strain evidence="3">M2/40</strain>
    </source>
</reference>
<dbReference type="Pfam" id="PF14242">
    <property type="entry name" value="DUF4342"/>
    <property type="match status" value="1"/>
</dbReference>
<protein>
    <recommendedName>
        <fullName evidence="1">DUF4342 domain-containing protein</fullName>
    </recommendedName>
</protein>
<dbReference type="InterPro" id="IPR025642">
    <property type="entry name" value="DUF4342"/>
</dbReference>
<dbReference type="EMBL" id="HG917868">
    <property type="protein sequence ID" value="CDM68624.1"/>
    <property type="molecule type" value="Genomic_DNA"/>
</dbReference>
<evidence type="ECO:0000313" key="2">
    <source>
        <dbReference type="EMBL" id="CDM68624.1"/>
    </source>
</evidence>
<name>W6RYB5_9CLOT</name>
<feature type="domain" description="DUF4342" evidence="1">
    <location>
        <begin position="53"/>
        <end position="125"/>
    </location>
</feature>
<dbReference type="InterPro" id="IPR009060">
    <property type="entry name" value="UBA-like_sf"/>
</dbReference>
<dbReference type="SUPFAM" id="SSF46934">
    <property type="entry name" value="UBA-like"/>
    <property type="match status" value="1"/>
</dbReference>
<evidence type="ECO:0000259" key="1">
    <source>
        <dbReference type="Pfam" id="PF14242"/>
    </source>
</evidence>
<proteinExistence type="predicted"/>
<accession>W6RYB5</accession>
<keyword evidence="3" id="KW-1185">Reference proteome</keyword>
<dbReference type="Proteomes" id="UP000019426">
    <property type="component" value="Chromosome M2/40_rep1"/>
</dbReference>
<dbReference type="AlphaFoldDB" id="W6RYB5"/>
<evidence type="ECO:0000313" key="3">
    <source>
        <dbReference type="Proteomes" id="UP000019426"/>
    </source>
</evidence>
<organism evidence="2 3">
    <name type="scientific">Clostridium bornimense</name>
    <dbReference type="NCBI Taxonomy" id="1216932"/>
    <lineage>
        <taxon>Bacteria</taxon>
        <taxon>Bacillati</taxon>
        <taxon>Bacillota</taxon>
        <taxon>Clostridia</taxon>
        <taxon>Eubacteriales</taxon>
        <taxon>Clostridiaceae</taxon>
        <taxon>Clostridium</taxon>
    </lineage>
</organism>
<dbReference type="OrthoDB" id="129626at2"/>
<dbReference type="KEGG" id="clt:CM240_1465"/>
<dbReference type="RefSeq" id="WP_044037839.1">
    <property type="nucleotide sequence ID" value="NZ_HG917868.1"/>
</dbReference>